<evidence type="ECO:0000313" key="17">
    <source>
        <dbReference type="Proteomes" id="UP000621492"/>
    </source>
</evidence>
<dbReference type="GO" id="GO:0005886">
    <property type="term" value="C:plasma membrane"/>
    <property type="evidence" value="ECO:0007669"/>
    <property type="project" value="UniProtKB-SubCell"/>
</dbReference>
<feature type="transmembrane region" description="Helical" evidence="13">
    <location>
        <begin position="252"/>
        <end position="278"/>
    </location>
</feature>
<dbReference type="CDD" id="cd00212">
    <property type="entry name" value="PTS_IIB_glc"/>
    <property type="match status" value="1"/>
</dbReference>
<dbReference type="PANTHER" id="PTHR30175:SF1">
    <property type="entry name" value="PTS SYSTEM ARBUTIN-, CELLOBIOSE-, AND SALICIN-SPECIFIC EIIBC COMPONENT-RELATED"/>
    <property type="match status" value="1"/>
</dbReference>
<evidence type="ECO:0000256" key="1">
    <source>
        <dbReference type="ARBA" id="ARBA00004651"/>
    </source>
</evidence>
<dbReference type="GO" id="GO:0015771">
    <property type="term" value="P:trehalose transport"/>
    <property type="evidence" value="ECO:0007669"/>
    <property type="project" value="TreeGrafter"/>
</dbReference>
<sequence>MALDFDQLTAAIIENVGGLENISSVTHCVTRLRFHLVDKDKADTEAIKKMPGVLGVTYGMQQYQIILGKNVFTVFNKIENNYSIKTDDNSNENHSEELTDNTTKREKNGIKNVFQNILAYIIGSVTPFITVVYGAGMIRVVLSVITSIWPSAANSPTYMMFNFLALSAFYFMPILIAYGAAKQLKSNPAFVITIVAMLLYPDFVELVEGHADMSMFSIPVVLTDYSQTLLPALLSAYLISKLEKFFYKVIPGLLRAVFAPMFILAVSMPIVVLFLAPIGAVVGQWVVHAFVWVYSITGGLTVGLLAAVFPFIIMSGMNMMFAPVMVQSLASSGFDALFRPALLLHNMAEGGACLGVALKTKNKELKTEAIGCAIGCIVSGVTEPALYGINLRLKKPLLAVMISGAIGGGVAGFLGAKAFEMGYSSILALPIFEGTIIAIIVAVVITIVLSGMITMVLGFDDAQSISTMKQNEAPVGDVPTSSTSKQNETPVGNAPAFSTGKENELADGR</sequence>
<comment type="subcellular location">
    <subcellularLocation>
        <location evidence="1">Cell membrane</location>
        <topology evidence="1">Multi-pass membrane protein</topology>
    </subcellularLocation>
</comment>
<dbReference type="InterPro" id="IPR013013">
    <property type="entry name" value="PTS_EIIC_1"/>
</dbReference>
<feature type="transmembrane region" description="Helical" evidence="13">
    <location>
        <begin position="117"/>
        <end position="138"/>
    </location>
</feature>
<evidence type="ECO:0000256" key="3">
    <source>
        <dbReference type="ARBA" id="ARBA00022475"/>
    </source>
</evidence>
<keyword evidence="17" id="KW-1185">Reference proteome</keyword>
<dbReference type="GO" id="GO:0009401">
    <property type="term" value="P:phosphoenolpyruvate-dependent sugar phosphotransferase system"/>
    <property type="evidence" value="ECO:0007669"/>
    <property type="project" value="UniProtKB-KW"/>
</dbReference>
<keyword evidence="9 13" id="KW-1133">Transmembrane helix</keyword>
<keyword evidence="8" id="KW-0418">Kinase</keyword>
<dbReference type="InterPro" id="IPR036878">
    <property type="entry name" value="Glu_permease_IIB"/>
</dbReference>
<feature type="active site" description="Phosphocysteine intermediate; for EIIB activity" evidence="11">
    <location>
        <position position="28"/>
    </location>
</feature>
<dbReference type="Gene3D" id="3.30.1360.60">
    <property type="entry name" value="Glucose permease domain IIB"/>
    <property type="match status" value="1"/>
</dbReference>
<evidence type="ECO:0000256" key="7">
    <source>
        <dbReference type="ARBA" id="ARBA00022692"/>
    </source>
</evidence>
<dbReference type="GO" id="GO:0008982">
    <property type="term" value="F:protein-N(PI)-phosphohistidine-sugar phosphotransferase activity"/>
    <property type="evidence" value="ECO:0007669"/>
    <property type="project" value="InterPro"/>
</dbReference>
<accession>A0A9W5X6M5</accession>
<feature type="compositionally biased region" description="Polar residues" evidence="12">
    <location>
        <begin position="479"/>
        <end position="490"/>
    </location>
</feature>
<proteinExistence type="predicted"/>
<keyword evidence="10 13" id="KW-0472">Membrane</keyword>
<evidence type="ECO:0000256" key="10">
    <source>
        <dbReference type="ARBA" id="ARBA00023136"/>
    </source>
</evidence>
<protein>
    <submittedName>
        <fullName evidence="16">PTS beta-glucoside transporter subunit EIIBCA</fullName>
    </submittedName>
</protein>
<keyword evidence="2" id="KW-0813">Transport</keyword>
<evidence type="ECO:0000259" key="14">
    <source>
        <dbReference type="PROSITE" id="PS51098"/>
    </source>
</evidence>
<evidence type="ECO:0000256" key="9">
    <source>
        <dbReference type="ARBA" id="ARBA00022989"/>
    </source>
</evidence>
<feature type="transmembrane region" description="Helical" evidence="13">
    <location>
        <begin position="397"/>
        <end position="416"/>
    </location>
</feature>
<feature type="transmembrane region" description="Helical" evidence="13">
    <location>
        <begin position="216"/>
        <end position="240"/>
    </location>
</feature>
<gene>
    <name evidence="16" type="primary">pts12BCA</name>
    <name evidence="16" type="ORF">GCM10011409_33430</name>
</gene>
<dbReference type="InterPro" id="IPR001996">
    <property type="entry name" value="PTS_IIB_1"/>
</dbReference>
<feature type="transmembrane region" description="Helical" evidence="13">
    <location>
        <begin position="188"/>
        <end position="204"/>
    </location>
</feature>
<dbReference type="InterPro" id="IPR050558">
    <property type="entry name" value="PTS_Sugar-Specific_Components"/>
</dbReference>
<feature type="transmembrane region" description="Helical" evidence="13">
    <location>
        <begin position="158"/>
        <end position="181"/>
    </location>
</feature>
<dbReference type="EMBL" id="BMJD01000033">
    <property type="protein sequence ID" value="GGB53169.1"/>
    <property type="molecule type" value="Genomic_DNA"/>
</dbReference>
<keyword evidence="3" id="KW-1003">Cell membrane</keyword>
<evidence type="ECO:0000256" key="8">
    <source>
        <dbReference type="ARBA" id="ARBA00022777"/>
    </source>
</evidence>
<evidence type="ECO:0000256" key="11">
    <source>
        <dbReference type="PROSITE-ProRule" id="PRU00421"/>
    </source>
</evidence>
<evidence type="ECO:0000256" key="6">
    <source>
        <dbReference type="ARBA" id="ARBA00022683"/>
    </source>
</evidence>
<evidence type="ECO:0000259" key="15">
    <source>
        <dbReference type="PROSITE" id="PS51103"/>
    </source>
</evidence>
<organism evidence="16 17">
    <name type="scientific">Lentibacillus populi</name>
    <dbReference type="NCBI Taxonomy" id="1827502"/>
    <lineage>
        <taxon>Bacteria</taxon>
        <taxon>Bacillati</taxon>
        <taxon>Bacillota</taxon>
        <taxon>Bacilli</taxon>
        <taxon>Bacillales</taxon>
        <taxon>Bacillaceae</taxon>
        <taxon>Lentibacillus</taxon>
    </lineage>
</organism>
<dbReference type="Pfam" id="PF00367">
    <property type="entry name" value="PTS_EIIB"/>
    <property type="match status" value="1"/>
</dbReference>
<dbReference type="PROSITE" id="PS51103">
    <property type="entry name" value="PTS_EIIC_TYPE_1"/>
    <property type="match status" value="1"/>
</dbReference>
<comment type="caution">
    <text evidence="16">The sequence shown here is derived from an EMBL/GenBank/DDBJ whole genome shotgun (WGS) entry which is preliminary data.</text>
</comment>
<feature type="region of interest" description="Disordered" evidence="12">
    <location>
        <begin position="470"/>
        <end position="509"/>
    </location>
</feature>
<keyword evidence="6" id="KW-0598">Phosphotransferase system</keyword>
<evidence type="ECO:0000256" key="13">
    <source>
        <dbReference type="SAM" id="Phobius"/>
    </source>
</evidence>
<dbReference type="GO" id="GO:0090589">
    <property type="term" value="F:protein-phosphocysteine-trehalose phosphotransferase system transporter activity"/>
    <property type="evidence" value="ECO:0007669"/>
    <property type="project" value="TreeGrafter"/>
</dbReference>
<evidence type="ECO:0000256" key="4">
    <source>
        <dbReference type="ARBA" id="ARBA00022597"/>
    </source>
</evidence>
<dbReference type="AlphaFoldDB" id="A0A9W5X6M5"/>
<dbReference type="SUPFAM" id="SSF55604">
    <property type="entry name" value="Glucose permease domain IIB"/>
    <property type="match status" value="1"/>
</dbReference>
<dbReference type="GO" id="GO:0016301">
    <property type="term" value="F:kinase activity"/>
    <property type="evidence" value="ECO:0007669"/>
    <property type="project" value="UniProtKB-KW"/>
</dbReference>
<keyword evidence="4" id="KW-0762">Sugar transport</keyword>
<dbReference type="FunFam" id="3.30.1360.60:FF:000001">
    <property type="entry name" value="PTS system glucose-specific IIBC component PtsG"/>
    <property type="match status" value="1"/>
</dbReference>
<feature type="transmembrane region" description="Helical" evidence="13">
    <location>
        <begin position="436"/>
        <end position="459"/>
    </location>
</feature>
<dbReference type="InterPro" id="IPR003352">
    <property type="entry name" value="PTS_EIIC"/>
</dbReference>
<dbReference type="Pfam" id="PF02378">
    <property type="entry name" value="PTS_EIIC"/>
    <property type="match status" value="1"/>
</dbReference>
<dbReference type="PANTHER" id="PTHR30175">
    <property type="entry name" value="PHOSPHOTRANSFERASE SYSTEM TRANSPORT PROTEIN"/>
    <property type="match status" value="1"/>
</dbReference>
<evidence type="ECO:0000313" key="16">
    <source>
        <dbReference type="EMBL" id="GGB53169.1"/>
    </source>
</evidence>
<evidence type="ECO:0000256" key="2">
    <source>
        <dbReference type="ARBA" id="ARBA00022448"/>
    </source>
</evidence>
<dbReference type="PROSITE" id="PS51098">
    <property type="entry name" value="PTS_EIIB_TYPE_1"/>
    <property type="match status" value="1"/>
</dbReference>
<feature type="domain" description="PTS EIIB type-1" evidence="14">
    <location>
        <begin position="6"/>
        <end position="88"/>
    </location>
</feature>
<feature type="domain" description="PTS EIIC type-1" evidence="15">
    <location>
        <begin position="119"/>
        <end position="473"/>
    </location>
</feature>
<name>A0A9W5X6M5_9BACI</name>
<evidence type="ECO:0000256" key="5">
    <source>
        <dbReference type="ARBA" id="ARBA00022679"/>
    </source>
</evidence>
<feature type="transmembrane region" description="Helical" evidence="13">
    <location>
        <begin position="290"/>
        <end position="313"/>
    </location>
</feature>
<reference evidence="16" key="2">
    <citation type="submission" date="2020-09" db="EMBL/GenBank/DDBJ databases">
        <authorList>
            <person name="Sun Q."/>
            <person name="Zhou Y."/>
        </authorList>
    </citation>
    <scope>NUCLEOTIDE SEQUENCE</scope>
    <source>
        <strain evidence="16">CGMCC 1.15454</strain>
    </source>
</reference>
<dbReference type="RefSeq" id="WP_188725534.1">
    <property type="nucleotide sequence ID" value="NZ_BMJD01000033.1"/>
</dbReference>
<keyword evidence="5" id="KW-0808">Transferase</keyword>
<evidence type="ECO:0000256" key="12">
    <source>
        <dbReference type="SAM" id="MobiDB-lite"/>
    </source>
</evidence>
<dbReference type="InterPro" id="IPR018113">
    <property type="entry name" value="PTrfase_EIIB_Cys"/>
</dbReference>
<keyword evidence="7 13" id="KW-0812">Transmembrane</keyword>
<dbReference type="PROSITE" id="PS01035">
    <property type="entry name" value="PTS_EIIB_TYPE_1_CYS"/>
    <property type="match status" value="1"/>
</dbReference>
<reference evidence="16" key="1">
    <citation type="journal article" date="2014" name="Int. J. Syst. Evol. Microbiol.">
        <title>Complete genome sequence of Corynebacterium casei LMG S-19264T (=DSM 44701T), isolated from a smear-ripened cheese.</title>
        <authorList>
            <consortium name="US DOE Joint Genome Institute (JGI-PGF)"/>
            <person name="Walter F."/>
            <person name="Albersmeier A."/>
            <person name="Kalinowski J."/>
            <person name="Ruckert C."/>
        </authorList>
    </citation>
    <scope>NUCLEOTIDE SEQUENCE</scope>
    <source>
        <strain evidence="16">CGMCC 1.15454</strain>
    </source>
</reference>
<dbReference type="Proteomes" id="UP000621492">
    <property type="component" value="Unassembled WGS sequence"/>
</dbReference>